<comment type="similarity">
    <text evidence="4">Belongs to the SIMIBI class G3E GTPase family. ZNG1 subfamily.</text>
</comment>
<dbReference type="PANTHER" id="PTHR13748">
    <property type="entry name" value="COBW-RELATED"/>
    <property type="match status" value="1"/>
</dbReference>
<dbReference type="GO" id="GO:0005737">
    <property type="term" value="C:cytoplasm"/>
    <property type="evidence" value="ECO:0007669"/>
    <property type="project" value="TreeGrafter"/>
</dbReference>
<dbReference type="InterPro" id="IPR027417">
    <property type="entry name" value="P-loop_NTPase"/>
</dbReference>
<evidence type="ECO:0000256" key="4">
    <source>
        <dbReference type="ARBA" id="ARBA00034320"/>
    </source>
</evidence>
<dbReference type="InterPro" id="IPR036627">
    <property type="entry name" value="CobW-likC_sf"/>
</dbReference>
<evidence type="ECO:0000313" key="8">
    <source>
        <dbReference type="EMBL" id="OZI30967.1"/>
    </source>
</evidence>
<dbReference type="SUPFAM" id="SSF52540">
    <property type="entry name" value="P-loop containing nucleoside triphosphate hydrolases"/>
    <property type="match status" value="1"/>
</dbReference>
<dbReference type="GO" id="GO:0016787">
    <property type="term" value="F:hydrolase activity"/>
    <property type="evidence" value="ECO:0007669"/>
    <property type="project" value="UniProtKB-KW"/>
</dbReference>
<evidence type="ECO:0000256" key="1">
    <source>
        <dbReference type="ARBA" id="ARBA00022741"/>
    </source>
</evidence>
<feature type="domain" description="CobW C-terminal" evidence="7">
    <location>
        <begin position="49"/>
        <end position="143"/>
    </location>
</feature>
<dbReference type="SUPFAM" id="SSF90002">
    <property type="entry name" value="Hypothetical protein YjiA, C-terminal domain"/>
    <property type="match status" value="1"/>
</dbReference>
<evidence type="ECO:0000256" key="2">
    <source>
        <dbReference type="ARBA" id="ARBA00022801"/>
    </source>
</evidence>
<dbReference type="InterPro" id="IPR003495">
    <property type="entry name" value="CobW/HypB/UreG_nucleotide-bd"/>
</dbReference>
<reference evidence="9" key="1">
    <citation type="submission" date="2017-05" db="EMBL/GenBank/DDBJ databases">
        <title>Complete and WGS of Bordetella genogroups.</title>
        <authorList>
            <person name="Spilker T."/>
            <person name="Lipuma J."/>
        </authorList>
    </citation>
    <scope>NUCLEOTIDE SEQUENCE [LARGE SCALE GENOMIC DNA]</scope>
    <source>
        <strain evidence="9">AU16122</strain>
    </source>
</reference>
<sequence>MSMSTPVELIPVTLLTGFLGSGKTTVLNHLVQQPELPHHHDVNRHDDHIRAFCFSVDVPIPEEVFAAWLEVSMSFVGADILRVKGILNIEGSDRPVVIHGVQHIFHPPVTLPAWPSDDKRSRLVFITRDVGRDVIEDSFRAFSHALPKAWEAVG</sequence>
<dbReference type="Pfam" id="PF02492">
    <property type="entry name" value="cobW"/>
    <property type="match status" value="1"/>
</dbReference>
<dbReference type="InterPro" id="IPR051316">
    <property type="entry name" value="Zinc-reg_GTPase_activator"/>
</dbReference>
<comment type="catalytic activity">
    <reaction evidence="6">
        <text>GTP + H2O = GDP + phosphate + H(+)</text>
        <dbReference type="Rhea" id="RHEA:19669"/>
        <dbReference type="ChEBI" id="CHEBI:15377"/>
        <dbReference type="ChEBI" id="CHEBI:15378"/>
        <dbReference type="ChEBI" id="CHEBI:37565"/>
        <dbReference type="ChEBI" id="CHEBI:43474"/>
        <dbReference type="ChEBI" id="CHEBI:58189"/>
    </reaction>
    <physiologicalReaction direction="left-to-right" evidence="6">
        <dbReference type="Rhea" id="RHEA:19670"/>
    </physiologicalReaction>
</comment>
<gene>
    <name evidence="8" type="ORF">CAL29_23725</name>
</gene>
<comment type="caution">
    <text evidence="8">The sequence shown here is derived from an EMBL/GenBank/DDBJ whole genome shotgun (WGS) entry which is preliminary data.</text>
</comment>
<dbReference type="EMBL" id="NEVM01000005">
    <property type="protein sequence ID" value="OZI30967.1"/>
    <property type="molecule type" value="Genomic_DNA"/>
</dbReference>
<keyword evidence="3" id="KW-0143">Chaperone</keyword>
<dbReference type="SMART" id="SM00833">
    <property type="entry name" value="CobW_C"/>
    <property type="match status" value="1"/>
</dbReference>
<keyword evidence="1" id="KW-0547">Nucleotide-binding</keyword>
<accession>A0A261S1V1</accession>
<dbReference type="Gene3D" id="3.30.1220.10">
    <property type="entry name" value="CobW-like, C-terminal domain"/>
    <property type="match status" value="1"/>
</dbReference>
<comment type="function">
    <text evidence="5">Zinc chaperone that directly transfers zinc cofactor to target proteins, thereby activating them. Zinc is transferred from the CXCC motif in the GTPase domain to the zinc binding site in target proteins in a process requiring GTP hydrolysis.</text>
</comment>
<name>A0A261S1V1_9BORD</name>
<dbReference type="Pfam" id="PF07683">
    <property type="entry name" value="CobW_C"/>
    <property type="match status" value="1"/>
</dbReference>
<evidence type="ECO:0000313" key="9">
    <source>
        <dbReference type="Proteomes" id="UP000216020"/>
    </source>
</evidence>
<evidence type="ECO:0000259" key="7">
    <source>
        <dbReference type="SMART" id="SM00833"/>
    </source>
</evidence>
<dbReference type="RefSeq" id="WP_094855383.1">
    <property type="nucleotide sequence ID" value="NZ_NEVM01000005.1"/>
</dbReference>
<keyword evidence="2" id="KW-0378">Hydrolase</keyword>
<dbReference type="GO" id="GO:0000166">
    <property type="term" value="F:nucleotide binding"/>
    <property type="evidence" value="ECO:0007669"/>
    <property type="project" value="UniProtKB-KW"/>
</dbReference>
<dbReference type="PANTHER" id="PTHR13748:SF62">
    <property type="entry name" value="COBW DOMAIN-CONTAINING PROTEIN"/>
    <property type="match status" value="1"/>
</dbReference>
<evidence type="ECO:0000256" key="5">
    <source>
        <dbReference type="ARBA" id="ARBA00045658"/>
    </source>
</evidence>
<dbReference type="AlphaFoldDB" id="A0A261S1V1"/>
<keyword evidence="9" id="KW-1185">Reference proteome</keyword>
<protein>
    <recommendedName>
        <fullName evidence="7">CobW C-terminal domain-containing protein</fullName>
    </recommendedName>
</protein>
<dbReference type="OrthoDB" id="9808822at2"/>
<organism evidence="8 9">
    <name type="scientific">Bordetella genomosp. 10</name>
    <dbReference type="NCBI Taxonomy" id="1416804"/>
    <lineage>
        <taxon>Bacteria</taxon>
        <taxon>Pseudomonadati</taxon>
        <taxon>Pseudomonadota</taxon>
        <taxon>Betaproteobacteria</taxon>
        <taxon>Burkholderiales</taxon>
        <taxon>Alcaligenaceae</taxon>
        <taxon>Bordetella</taxon>
    </lineage>
</organism>
<proteinExistence type="inferred from homology"/>
<dbReference type="Proteomes" id="UP000216020">
    <property type="component" value="Unassembled WGS sequence"/>
</dbReference>
<evidence type="ECO:0000256" key="6">
    <source>
        <dbReference type="ARBA" id="ARBA00049117"/>
    </source>
</evidence>
<evidence type="ECO:0000256" key="3">
    <source>
        <dbReference type="ARBA" id="ARBA00023186"/>
    </source>
</evidence>
<dbReference type="InterPro" id="IPR011629">
    <property type="entry name" value="CobW-like_C"/>
</dbReference>